<evidence type="ECO:0000256" key="5">
    <source>
        <dbReference type="ARBA" id="ARBA00022989"/>
    </source>
</evidence>
<dbReference type="GO" id="GO:0046872">
    <property type="term" value="F:metal ion binding"/>
    <property type="evidence" value="ECO:0007669"/>
    <property type="project" value="UniProtKB-KW"/>
</dbReference>
<accession>A0A1M5H3Q4</accession>
<evidence type="ECO:0000256" key="6">
    <source>
        <dbReference type="ARBA" id="ARBA00023053"/>
    </source>
</evidence>
<feature type="binding site" evidence="12">
    <location>
        <position position="77"/>
    </location>
    <ligand>
        <name>Na(+)</name>
        <dbReference type="ChEBI" id="CHEBI:29101"/>
        <note>structural</note>
    </ligand>
</feature>
<evidence type="ECO:0000256" key="1">
    <source>
        <dbReference type="ARBA" id="ARBA00004651"/>
    </source>
</evidence>
<dbReference type="NCBIfam" id="TIGR00494">
    <property type="entry name" value="crcB"/>
    <property type="match status" value="1"/>
</dbReference>
<keyword evidence="9 12" id="KW-0407">Ion channel</keyword>
<evidence type="ECO:0000256" key="7">
    <source>
        <dbReference type="ARBA" id="ARBA00023065"/>
    </source>
</evidence>
<dbReference type="NCBIfam" id="NF010791">
    <property type="entry name" value="PRK14195.1"/>
    <property type="match status" value="1"/>
</dbReference>
<reference evidence="13 14" key="1">
    <citation type="submission" date="2016-11" db="EMBL/GenBank/DDBJ databases">
        <authorList>
            <person name="Jaros S."/>
            <person name="Januszkiewicz K."/>
            <person name="Wedrychowicz H."/>
        </authorList>
    </citation>
    <scope>NUCLEOTIDE SEQUENCE [LARGE SCALE GENOMIC DNA]</scope>
    <source>
        <strain evidence="13 14">DSM 19436</strain>
    </source>
</reference>
<dbReference type="PANTHER" id="PTHR28259">
    <property type="entry name" value="FLUORIDE EXPORT PROTEIN 1-RELATED"/>
    <property type="match status" value="1"/>
</dbReference>
<evidence type="ECO:0000256" key="11">
    <source>
        <dbReference type="ARBA" id="ARBA00035585"/>
    </source>
</evidence>
<evidence type="ECO:0000256" key="9">
    <source>
        <dbReference type="ARBA" id="ARBA00023303"/>
    </source>
</evidence>
<evidence type="ECO:0000256" key="8">
    <source>
        <dbReference type="ARBA" id="ARBA00023136"/>
    </source>
</evidence>
<protein>
    <recommendedName>
        <fullName evidence="12">Fluoride-specific ion channel FluC</fullName>
    </recommendedName>
</protein>
<dbReference type="GO" id="GO:0140114">
    <property type="term" value="P:cellular detoxification of fluoride"/>
    <property type="evidence" value="ECO:0007669"/>
    <property type="project" value="UniProtKB-UniRule"/>
</dbReference>
<feature type="transmembrane region" description="Helical" evidence="12">
    <location>
        <begin position="99"/>
        <end position="123"/>
    </location>
</feature>
<name>A0A1M5H3Q4_9HYPH</name>
<keyword evidence="2 12" id="KW-1003">Cell membrane</keyword>
<dbReference type="GO" id="GO:0062054">
    <property type="term" value="F:fluoride channel activity"/>
    <property type="evidence" value="ECO:0007669"/>
    <property type="project" value="UniProtKB-UniRule"/>
</dbReference>
<comment type="function">
    <text evidence="12">Fluoride-specific ion channel. Important for reducing fluoride concentration in the cell, thus reducing its toxicity.</text>
</comment>
<evidence type="ECO:0000313" key="14">
    <source>
        <dbReference type="Proteomes" id="UP000184485"/>
    </source>
</evidence>
<comment type="catalytic activity">
    <reaction evidence="11">
        <text>fluoride(in) = fluoride(out)</text>
        <dbReference type="Rhea" id="RHEA:76159"/>
        <dbReference type="ChEBI" id="CHEBI:17051"/>
    </reaction>
    <physiologicalReaction direction="left-to-right" evidence="11">
        <dbReference type="Rhea" id="RHEA:76160"/>
    </physiologicalReaction>
</comment>
<dbReference type="EMBL" id="FQUP01000003">
    <property type="protein sequence ID" value="SHG10372.1"/>
    <property type="molecule type" value="Genomic_DNA"/>
</dbReference>
<dbReference type="Proteomes" id="UP000184485">
    <property type="component" value="Unassembled WGS sequence"/>
</dbReference>
<evidence type="ECO:0000256" key="3">
    <source>
        <dbReference type="ARBA" id="ARBA00022519"/>
    </source>
</evidence>
<dbReference type="AlphaFoldDB" id="A0A1M5H3Q4"/>
<proteinExistence type="inferred from homology"/>
<dbReference type="RefSeq" id="WP_073055392.1">
    <property type="nucleotide sequence ID" value="NZ_FQUP01000003.1"/>
</dbReference>
<dbReference type="HAMAP" id="MF_00454">
    <property type="entry name" value="FluC"/>
    <property type="match status" value="1"/>
</dbReference>
<dbReference type="Pfam" id="PF02537">
    <property type="entry name" value="CRCB"/>
    <property type="match status" value="1"/>
</dbReference>
<keyword evidence="8 12" id="KW-0472">Membrane</keyword>
<dbReference type="PANTHER" id="PTHR28259:SF1">
    <property type="entry name" value="FLUORIDE EXPORT PROTEIN 1-RELATED"/>
    <property type="match status" value="1"/>
</dbReference>
<keyword evidence="3" id="KW-0997">Cell inner membrane</keyword>
<keyword evidence="5 12" id="KW-1133">Transmembrane helix</keyword>
<feature type="binding site" evidence="12">
    <location>
        <position position="80"/>
    </location>
    <ligand>
        <name>Na(+)</name>
        <dbReference type="ChEBI" id="CHEBI:29101"/>
        <note>structural</note>
    </ligand>
</feature>
<keyword evidence="4 12" id="KW-0812">Transmembrane</keyword>
<feature type="transmembrane region" description="Helical" evidence="12">
    <location>
        <begin position="69"/>
        <end position="93"/>
    </location>
</feature>
<keyword evidence="12" id="KW-0813">Transport</keyword>
<dbReference type="GO" id="GO:0005886">
    <property type="term" value="C:plasma membrane"/>
    <property type="evidence" value="ECO:0007669"/>
    <property type="project" value="UniProtKB-SubCell"/>
</dbReference>
<comment type="activity regulation">
    <text evidence="12">Na(+) is not transported, but it plays an essential structural role and its presence is essential for fluoride channel function.</text>
</comment>
<feature type="transmembrane region" description="Helical" evidence="12">
    <location>
        <begin position="38"/>
        <end position="57"/>
    </location>
</feature>
<gene>
    <name evidence="12" type="primary">fluC</name>
    <name evidence="12" type="synonym">crcB</name>
    <name evidence="13" type="ORF">SAMN02745157_3611</name>
</gene>
<evidence type="ECO:0000256" key="12">
    <source>
        <dbReference type="HAMAP-Rule" id="MF_00454"/>
    </source>
</evidence>
<evidence type="ECO:0000313" key="13">
    <source>
        <dbReference type="EMBL" id="SHG10372.1"/>
    </source>
</evidence>
<organism evidence="13 14">
    <name type="scientific">Kaistia soli DSM 19436</name>
    <dbReference type="NCBI Taxonomy" id="1122133"/>
    <lineage>
        <taxon>Bacteria</taxon>
        <taxon>Pseudomonadati</taxon>
        <taxon>Pseudomonadota</taxon>
        <taxon>Alphaproteobacteria</taxon>
        <taxon>Hyphomicrobiales</taxon>
        <taxon>Kaistiaceae</taxon>
        <taxon>Kaistia</taxon>
    </lineage>
</organism>
<dbReference type="NCBIfam" id="NF010794">
    <property type="entry name" value="PRK14198.1"/>
    <property type="match status" value="1"/>
</dbReference>
<comment type="similarity">
    <text evidence="10 12">Belongs to the fluoride channel Fluc/FEX (TC 1.A.43) family.</text>
</comment>
<evidence type="ECO:0000256" key="2">
    <source>
        <dbReference type="ARBA" id="ARBA00022475"/>
    </source>
</evidence>
<evidence type="ECO:0000256" key="4">
    <source>
        <dbReference type="ARBA" id="ARBA00022692"/>
    </source>
</evidence>
<evidence type="ECO:0000256" key="10">
    <source>
        <dbReference type="ARBA" id="ARBA00035120"/>
    </source>
</evidence>
<dbReference type="InterPro" id="IPR003691">
    <property type="entry name" value="FluC"/>
</dbReference>
<keyword evidence="7 12" id="KW-0406">Ion transport</keyword>
<keyword evidence="12" id="KW-0479">Metal-binding</keyword>
<dbReference type="STRING" id="1122133.SAMN02745157_3611"/>
<sequence length="128" mass="13242">MLLAALVFIGAGIGGVIRYAIGVQATRLFSFDFPWATMAINILGSFLMGVIAAWFVLRPGPAGTQELRIFLTTGVLGGFTTFSTFSLDAIYLWERGAPMAAVLYVGGSLVLGLAGLAGGLALVRGLAG</sequence>
<keyword evidence="14" id="KW-1185">Reference proteome</keyword>
<comment type="subcellular location">
    <subcellularLocation>
        <location evidence="1 12">Cell membrane</location>
        <topology evidence="1 12">Multi-pass membrane protein</topology>
    </subcellularLocation>
</comment>
<dbReference type="OrthoDB" id="9806299at2"/>
<keyword evidence="6 12" id="KW-0915">Sodium</keyword>